<dbReference type="EMBL" id="SMMG02000007">
    <property type="protein sequence ID" value="KAA3466518.1"/>
    <property type="molecule type" value="Genomic_DNA"/>
</dbReference>
<evidence type="ECO:0000313" key="2">
    <source>
        <dbReference type="Proteomes" id="UP000325315"/>
    </source>
</evidence>
<accession>A0A5B6VBK7</accession>
<protein>
    <submittedName>
        <fullName evidence="1">Uncharacterized protein</fullName>
    </submittedName>
</protein>
<proteinExistence type="predicted"/>
<dbReference type="AlphaFoldDB" id="A0A5B6VBK7"/>
<keyword evidence="2" id="KW-1185">Reference proteome</keyword>
<evidence type="ECO:0000313" key="1">
    <source>
        <dbReference type="EMBL" id="KAA3466518.1"/>
    </source>
</evidence>
<reference evidence="2" key="1">
    <citation type="journal article" date="2019" name="Plant Biotechnol. J.">
        <title>Genome sequencing of the Australian wild diploid species Gossypium australe highlights disease resistance and delayed gland morphogenesis.</title>
        <authorList>
            <person name="Cai Y."/>
            <person name="Cai X."/>
            <person name="Wang Q."/>
            <person name="Wang P."/>
            <person name="Zhang Y."/>
            <person name="Cai C."/>
            <person name="Xu Y."/>
            <person name="Wang K."/>
            <person name="Zhou Z."/>
            <person name="Wang C."/>
            <person name="Geng S."/>
            <person name="Li B."/>
            <person name="Dong Q."/>
            <person name="Hou Y."/>
            <person name="Wang H."/>
            <person name="Ai P."/>
            <person name="Liu Z."/>
            <person name="Yi F."/>
            <person name="Sun M."/>
            <person name="An G."/>
            <person name="Cheng J."/>
            <person name="Zhang Y."/>
            <person name="Shi Q."/>
            <person name="Xie Y."/>
            <person name="Shi X."/>
            <person name="Chang Y."/>
            <person name="Huang F."/>
            <person name="Chen Y."/>
            <person name="Hong S."/>
            <person name="Mi L."/>
            <person name="Sun Q."/>
            <person name="Zhang L."/>
            <person name="Zhou B."/>
            <person name="Peng R."/>
            <person name="Zhang X."/>
            <person name="Liu F."/>
        </authorList>
    </citation>
    <scope>NUCLEOTIDE SEQUENCE [LARGE SCALE GENOMIC DNA]</scope>
    <source>
        <strain evidence="2">cv. PA1801</strain>
    </source>
</reference>
<organism evidence="1 2">
    <name type="scientific">Gossypium australe</name>
    <dbReference type="NCBI Taxonomy" id="47621"/>
    <lineage>
        <taxon>Eukaryota</taxon>
        <taxon>Viridiplantae</taxon>
        <taxon>Streptophyta</taxon>
        <taxon>Embryophyta</taxon>
        <taxon>Tracheophyta</taxon>
        <taxon>Spermatophyta</taxon>
        <taxon>Magnoliopsida</taxon>
        <taxon>eudicotyledons</taxon>
        <taxon>Gunneridae</taxon>
        <taxon>Pentapetalae</taxon>
        <taxon>rosids</taxon>
        <taxon>malvids</taxon>
        <taxon>Malvales</taxon>
        <taxon>Malvaceae</taxon>
        <taxon>Malvoideae</taxon>
        <taxon>Gossypium</taxon>
    </lineage>
</organism>
<dbReference type="Proteomes" id="UP000325315">
    <property type="component" value="Unassembled WGS sequence"/>
</dbReference>
<comment type="caution">
    <text evidence="1">The sequence shown here is derived from an EMBL/GenBank/DDBJ whole genome shotgun (WGS) entry which is preliminary data.</text>
</comment>
<name>A0A5B6VBK7_9ROSI</name>
<sequence length="105" mass="12556">MASRLLVEFCEMHIQQLPGKENARVDVLSKLASSHIIEQKGKILFEHREVLSYEMAQVYSLRREENWMTLTIRMMQDIPSWRVYSIEKDILTHCCDTYHLRKLNM</sequence>
<gene>
    <name evidence="1" type="ORF">EPI10_001606</name>
</gene>